<accession>A0A9P8I6P6</accession>
<sequence length="177" mass="19382">MATTTASSRTTDSSAPEFKEVLLAHAVSTKCIGPLVTDDAMGLPAEFDPLSEKRRDPKLPDWGSSSFSPSPLGHQEAGQTLGLHSLGVLPEFQGRGYGKAVLKSYIQRMQDANVAQRIAIITYNHLIEFYKEFGFIDKGRSEAKFGGGDWHDMVGHQHNRTNVISVFRFADETVPGS</sequence>
<feature type="region of interest" description="Disordered" evidence="3">
    <location>
        <begin position="47"/>
        <end position="74"/>
    </location>
</feature>
<reference evidence="5" key="1">
    <citation type="submission" date="2021-03" db="EMBL/GenBank/DDBJ databases">
        <title>Comparative genomics and phylogenomic investigation of the class Geoglossomycetes provide insights into ecological specialization and systematics.</title>
        <authorList>
            <person name="Melie T."/>
            <person name="Pirro S."/>
            <person name="Miller A.N."/>
            <person name="Quandt A."/>
        </authorList>
    </citation>
    <scope>NUCLEOTIDE SEQUENCE</scope>
    <source>
        <strain evidence="5">GBOQ0MN5Z8</strain>
    </source>
</reference>
<dbReference type="AlphaFoldDB" id="A0A9P8I6P6"/>
<dbReference type="PANTHER" id="PTHR10908">
    <property type="entry name" value="SEROTONIN N-ACETYLTRANSFERASE"/>
    <property type="match status" value="1"/>
</dbReference>
<dbReference type="Gene3D" id="3.40.630.30">
    <property type="match status" value="1"/>
</dbReference>
<dbReference type="InterPro" id="IPR016181">
    <property type="entry name" value="Acyl_CoA_acyltransferase"/>
</dbReference>
<dbReference type="InterPro" id="IPR000182">
    <property type="entry name" value="GNAT_dom"/>
</dbReference>
<gene>
    <name evidence="5" type="ORF">FGG08_001587</name>
</gene>
<dbReference type="InterPro" id="IPR051635">
    <property type="entry name" value="SNAT-like"/>
</dbReference>
<evidence type="ECO:0000256" key="3">
    <source>
        <dbReference type="SAM" id="MobiDB-lite"/>
    </source>
</evidence>
<feature type="domain" description="N-acetyltransferase" evidence="4">
    <location>
        <begin position="27"/>
        <end position="161"/>
    </location>
</feature>
<evidence type="ECO:0000259" key="4">
    <source>
        <dbReference type="PROSITE" id="PS51186"/>
    </source>
</evidence>
<dbReference type="PROSITE" id="PS51186">
    <property type="entry name" value="GNAT"/>
    <property type="match status" value="1"/>
</dbReference>
<name>A0A9P8I6P6_9PEZI</name>
<proteinExistence type="predicted"/>
<dbReference type="GO" id="GO:0005737">
    <property type="term" value="C:cytoplasm"/>
    <property type="evidence" value="ECO:0007669"/>
    <property type="project" value="TreeGrafter"/>
</dbReference>
<evidence type="ECO:0000256" key="2">
    <source>
        <dbReference type="ARBA" id="ARBA00023315"/>
    </source>
</evidence>
<organism evidence="5 6">
    <name type="scientific">Glutinoglossum americanum</name>
    <dbReference type="NCBI Taxonomy" id="1670608"/>
    <lineage>
        <taxon>Eukaryota</taxon>
        <taxon>Fungi</taxon>
        <taxon>Dikarya</taxon>
        <taxon>Ascomycota</taxon>
        <taxon>Pezizomycotina</taxon>
        <taxon>Geoglossomycetes</taxon>
        <taxon>Geoglossales</taxon>
        <taxon>Geoglossaceae</taxon>
        <taxon>Glutinoglossum</taxon>
    </lineage>
</organism>
<dbReference type="GO" id="GO:0004059">
    <property type="term" value="F:aralkylamine N-acetyltransferase activity"/>
    <property type="evidence" value="ECO:0007669"/>
    <property type="project" value="TreeGrafter"/>
</dbReference>
<evidence type="ECO:0000256" key="1">
    <source>
        <dbReference type="ARBA" id="ARBA00022679"/>
    </source>
</evidence>
<dbReference type="Proteomes" id="UP000698800">
    <property type="component" value="Unassembled WGS sequence"/>
</dbReference>
<keyword evidence="6" id="KW-1185">Reference proteome</keyword>
<evidence type="ECO:0000313" key="6">
    <source>
        <dbReference type="Proteomes" id="UP000698800"/>
    </source>
</evidence>
<comment type="caution">
    <text evidence="5">The sequence shown here is derived from an EMBL/GenBank/DDBJ whole genome shotgun (WGS) entry which is preliminary data.</text>
</comment>
<dbReference type="EMBL" id="JAGHQL010000021">
    <property type="protein sequence ID" value="KAH0544324.1"/>
    <property type="molecule type" value="Genomic_DNA"/>
</dbReference>
<keyword evidence="1" id="KW-0808">Transferase</keyword>
<keyword evidence="2" id="KW-0012">Acyltransferase</keyword>
<dbReference type="Pfam" id="PF00583">
    <property type="entry name" value="Acetyltransf_1"/>
    <property type="match status" value="1"/>
</dbReference>
<dbReference type="CDD" id="cd04301">
    <property type="entry name" value="NAT_SF"/>
    <property type="match status" value="1"/>
</dbReference>
<dbReference type="SUPFAM" id="SSF55729">
    <property type="entry name" value="Acyl-CoA N-acyltransferases (Nat)"/>
    <property type="match status" value="1"/>
</dbReference>
<dbReference type="OrthoDB" id="30840at2759"/>
<feature type="compositionally biased region" description="Basic and acidic residues" evidence="3">
    <location>
        <begin position="50"/>
        <end position="59"/>
    </location>
</feature>
<protein>
    <recommendedName>
        <fullName evidence="4">N-acetyltransferase domain-containing protein</fullName>
    </recommendedName>
</protein>
<evidence type="ECO:0000313" key="5">
    <source>
        <dbReference type="EMBL" id="KAH0544324.1"/>
    </source>
</evidence>
<dbReference type="PANTHER" id="PTHR10908:SF0">
    <property type="entry name" value="SEROTONIN N-ACETYLTRANSFERASE"/>
    <property type="match status" value="1"/>
</dbReference>